<dbReference type="Pfam" id="PF14716">
    <property type="entry name" value="HHH_8"/>
    <property type="match status" value="1"/>
</dbReference>
<keyword evidence="11 13" id="KW-0234">DNA repair</keyword>
<dbReference type="InterPro" id="IPR010996">
    <property type="entry name" value="HHH_MUS81"/>
</dbReference>
<dbReference type="SUPFAM" id="SSF47802">
    <property type="entry name" value="DNA polymerase beta, N-terminal domain-like"/>
    <property type="match status" value="1"/>
</dbReference>
<dbReference type="InterPro" id="IPR011335">
    <property type="entry name" value="Restrct_endonuc-II-like"/>
</dbReference>
<reference evidence="16" key="1">
    <citation type="journal article" date="2016" name="Gigascience">
        <title>De novo construction of an expanded transcriptome assembly for the western tarnished plant bug, Lygus hesperus.</title>
        <authorList>
            <person name="Tassone E.E."/>
            <person name="Geib S.M."/>
            <person name="Hall B."/>
            <person name="Fabrick J.A."/>
            <person name="Brent C.S."/>
            <person name="Hull J.J."/>
        </authorList>
    </citation>
    <scope>NUCLEOTIDE SEQUENCE</scope>
</reference>
<keyword evidence="7 13" id="KW-0227">DNA damage</keyword>
<comment type="similarity">
    <text evidence="3 13">Belongs to the XPF family.</text>
</comment>
<evidence type="ECO:0000256" key="9">
    <source>
        <dbReference type="ARBA" id="ARBA00022842"/>
    </source>
</evidence>
<dbReference type="Gene3D" id="1.10.150.110">
    <property type="entry name" value="DNA polymerase beta, N-terminal domain-like"/>
    <property type="match status" value="1"/>
</dbReference>
<dbReference type="Gene3D" id="3.40.50.10130">
    <property type="match status" value="1"/>
</dbReference>
<evidence type="ECO:0000256" key="13">
    <source>
        <dbReference type="RuleBase" id="RU369042"/>
    </source>
</evidence>
<evidence type="ECO:0000256" key="4">
    <source>
        <dbReference type="ARBA" id="ARBA00022722"/>
    </source>
</evidence>
<evidence type="ECO:0000256" key="8">
    <source>
        <dbReference type="ARBA" id="ARBA00022801"/>
    </source>
</evidence>
<dbReference type="EC" id="3.1.22.-" evidence="13"/>
<keyword evidence="4 13" id="KW-0540">Nuclease</keyword>
<protein>
    <recommendedName>
        <fullName evidence="13">Crossover junction endonuclease MUS81</fullName>
        <ecNumber evidence="13">3.1.22.-</ecNumber>
    </recommendedName>
</protein>
<evidence type="ECO:0000256" key="12">
    <source>
        <dbReference type="ARBA" id="ARBA00023242"/>
    </source>
</evidence>
<keyword evidence="6 13" id="KW-0255">Endonuclease</keyword>
<dbReference type="GO" id="GO:0031573">
    <property type="term" value="P:mitotic intra-S DNA damage checkpoint signaling"/>
    <property type="evidence" value="ECO:0007669"/>
    <property type="project" value="TreeGrafter"/>
</dbReference>
<dbReference type="InterPro" id="IPR047416">
    <property type="entry name" value="XPF_nuclease_Mus81"/>
</dbReference>
<dbReference type="GO" id="GO:0000727">
    <property type="term" value="P:double-strand break repair via break-induced replication"/>
    <property type="evidence" value="ECO:0007669"/>
    <property type="project" value="UniProtKB-UniRule"/>
</dbReference>
<dbReference type="InterPro" id="IPR006166">
    <property type="entry name" value="ERCC4_domain"/>
</dbReference>
<proteinExistence type="inferred from homology"/>
<feature type="region of interest" description="Disordered" evidence="14">
    <location>
        <begin position="296"/>
        <end position="321"/>
    </location>
</feature>
<feature type="compositionally biased region" description="Polar residues" evidence="14">
    <location>
        <begin position="310"/>
        <end position="321"/>
    </location>
</feature>
<evidence type="ECO:0000256" key="11">
    <source>
        <dbReference type="ARBA" id="ARBA00023204"/>
    </source>
</evidence>
<organism evidence="16">
    <name type="scientific">Lygus hesperus</name>
    <name type="common">Western plant bug</name>
    <dbReference type="NCBI Taxonomy" id="30085"/>
    <lineage>
        <taxon>Eukaryota</taxon>
        <taxon>Metazoa</taxon>
        <taxon>Ecdysozoa</taxon>
        <taxon>Arthropoda</taxon>
        <taxon>Hexapoda</taxon>
        <taxon>Insecta</taxon>
        <taxon>Pterygota</taxon>
        <taxon>Neoptera</taxon>
        <taxon>Paraneoptera</taxon>
        <taxon>Hemiptera</taxon>
        <taxon>Heteroptera</taxon>
        <taxon>Panheteroptera</taxon>
        <taxon>Cimicomorpha</taxon>
        <taxon>Miridae</taxon>
        <taxon>Mirini</taxon>
        <taxon>Lygus</taxon>
    </lineage>
</organism>
<dbReference type="InterPro" id="IPR027421">
    <property type="entry name" value="DNA_pol_lamdba_lyase_dom_sf"/>
</dbReference>
<dbReference type="PANTHER" id="PTHR13451">
    <property type="entry name" value="CLASS II CROSSOVER JUNCTION ENDONUCLEASE MUS81"/>
    <property type="match status" value="1"/>
</dbReference>
<evidence type="ECO:0000259" key="15">
    <source>
        <dbReference type="SMART" id="SM00891"/>
    </source>
</evidence>
<dbReference type="GO" id="GO:0046872">
    <property type="term" value="F:metal ion binding"/>
    <property type="evidence" value="ECO:0007669"/>
    <property type="project" value="UniProtKB-UniRule"/>
</dbReference>
<dbReference type="GO" id="GO:0008821">
    <property type="term" value="F:crossover junction DNA endonuclease activity"/>
    <property type="evidence" value="ECO:0007669"/>
    <property type="project" value="UniProtKB-UniRule"/>
</dbReference>
<comment type="subcellular location">
    <subcellularLocation>
        <location evidence="2 13">Nucleus</location>
    </subcellularLocation>
</comment>
<keyword evidence="9 13" id="KW-0460">Magnesium</keyword>
<keyword evidence="12 13" id="KW-0539">Nucleus</keyword>
<keyword evidence="10 13" id="KW-0233">DNA recombination</keyword>
<gene>
    <name evidence="16" type="primary">mus81</name>
    <name evidence="16" type="ORF">g.73090</name>
</gene>
<dbReference type="PANTHER" id="PTHR13451:SF0">
    <property type="entry name" value="CROSSOVER JUNCTION ENDONUCLEASE MUS81"/>
    <property type="match status" value="1"/>
</dbReference>
<dbReference type="Pfam" id="PF02732">
    <property type="entry name" value="ERCC4"/>
    <property type="match status" value="1"/>
</dbReference>
<evidence type="ECO:0000256" key="1">
    <source>
        <dbReference type="ARBA" id="ARBA00001946"/>
    </source>
</evidence>
<keyword evidence="8 13" id="KW-0378">Hydrolase</keyword>
<dbReference type="SMART" id="SM00891">
    <property type="entry name" value="ERCC4"/>
    <property type="match status" value="1"/>
</dbReference>
<evidence type="ECO:0000256" key="7">
    <source>
        <dbReference type="ARBA" id="ARBA00022763"/>
    </source>
</evidence>
<dbReference type="EMBL" id="GDHC01003205">
    <property type="protein sequence ID" value="JAQ15424.1"/>
    <property type="molecule type" value="Transcribed_RNA"/>
</dbReference>
<comment type="cofactor">
    <cofactor evidence="1 13">
        <name>Mg(2+)</name>
        <dbReference type="ChEBI" id="CHEBI:18420"/>
    </cofactor>
</comment>
<comment type="function">
    <text evidence="13">Interacts with EME1 to form a DNA structure-specific endonuclease with substrate preference for branched DNA structures with a 5'-end at the branch nick. Typical substrates include 3'-flap structures, D-loops, replication forks and nicked Holliday junctions. May be required in mitosis for the processing of stalled or collapsed replication fork intermediates. May be required in meiosis for the repair of meiosis-specific double strand breaks subsequent to single-end invasion (SEI).</text>
</comment>
<evidence type="ECO:0000256" key="5">
    <source>
        <dbReference type="ARBA" id="ARBA00022723"/>
    </source>
</evidence>
<keyword evidence="5 13" id="KW-0479">Metal-binding</keyword>
<evidence type="ECO:0000256" key="2">
    <source>
        <dbReference type="ARBA" id="ARBA00004123"/>
    </source>
</evidence>
<dbReference type="GO" id="GO:0006308">
    <property type="term" value="P:DNA catabolic process"/>
    <property type="evidence" value="ECO:0007669"/>
    <property type="project" value="UniProtKB-UniRule"/>
</dbReference>
<evidence type="ECO:0000256" key="6">
    <source>
        <dbReference type="ARBA" id="ARBA00022759"/>
    </source>
</evidence>
<dbReference type="SUPFAM" id="SSF52980">
    <property type="entry name" value="Restriction endonuclease-like"/>
    <property type="match status" value="1"/>
</dbReference>
<accession>A0A146M6Q6</accession>
<dbReference type="InterPro" id="IPR033309">
    <property type="entry name" value="Mus81"/>
</dbReference>
<evidence type="ECO:0000313" key="16">
    <source>
        <dbReference type="EMBL" id="JAQ15424.1"/>
    </source>
</evidence>
<dbReference type="AlphaFoldDB" id="A0A146M6Q6"/>
<sequence>MIERQMEQSAKRAKLFMKNPNPIYVSWLEEWLGEARTKNDLRRETALNAALESLKKYPVRLKSAKECIILDKFSRKLIKEIEMRESAGAEPRLQDAVPMTVDGELPTYSLTSLTGLGQNNALRSCTSAGIEVPVATPQIPVVGTSWQESALRESIEDMKDSNQKSLVVDVSRGNMPFQPDGGWIEEKSPCYGVMVGMLLHLSSTNNINGSIPKRMMTKICQAHTEKRLTPAVMKKTLNALDSASLIIISGEPPIYRLTDAGQQCAQRLCRSSGVDVPAATPMSYDQQRVAVQELIAPSKPRSQKKEECSTQDITPETSNSAPANMLADFPVFEPYTFDIILLIDTAEKGFLSSVQEFSQLGVEFEVRHLKVGDYAWVARDRQRRELLLPFLVERKRLDDLLKSVIDGRFSEQKFRLQMSTIPNIVYLIELSQIRGNQQIASQAISNMLIKDLFTVKETKNNIDAMQYLANLTRYFIGSIKCKTLVRCEAYDKNCTLDHEVLLLPEFNAFFAGMEKNRTFTSKEMFTKQLVQLHGLSADRAWSISTKYKTPKVLIEAFLDSGPTLLSNLEYGLLGKKIGATISGNLHRFYTSLDFH</sequence>
<dbReference type="GO" id="GO:0048476">
    <property type="term" value="C:Holliday junction resolvase complex"/>
    <property type="evidence" value="ECO:0007669"/>
    <property type="project" value="UniProtKB-UniRule"/>
</dbReference>
<name>A0A146M6Q6_LYGHE</name>
<comment type="subunit">
    <text evidence="13">Interacts with EME1.</text>
</comment>
<dbReference type="Gene3D" id="1.10.150.670">
    <property type="entry name" value="Crossover junction endonuclease EME1, DNA-binding domain"/>
    <property type="match status" value="1"/>
</dbReference>
<dbReference type="GO" id="GO:0000712">
    <property type="term" value="P:resolution of meiotic recombination intermediates"/>
    <property type="evidence" value="ECO:0007669"/>
    <property type="project" value="TreeGrafter"/>
</dbReference>
<dbReference type="CDD" id="cd20074">
    <property type="entry name" value="XPF_nuclease_Mus81"/>
    <property type="match status" value="1"/>
</dbReference>
<dbReference type="GO" id="GO:0005634">
    <property type="term" value="C:nucleus"/>
    <property type="evidence" value="ECO:0007669"/>
    <property type="project" value="UniProtKB-SubCell"/>
</dbReference>
<dbReference type="InterPro" id="IPR042530">
    <property type="entry name" value="EME1/EME2_C"/>
</dbReference>
<dbReference type="GO" id="GO:0003677">
    <property type="term" value="F:DNA binding"/>
    <property type="evidence" value="ECO:0007669"/>
    <property type="project" value="UniProtKB-UniRule"/>
</dbReference>
<evidence type="ECO:0000256" key="10">
    <source>
        <dbReference type="ARBA" id="ARBA00023172"/>
    </source>
</evidence>
<evidence type="ECO:0000256" key="14">
    <source>
        <dbReference type="SAM" id="MobiDB-lite"/>
    </source>
</evidence>
<evidence type="ECO:0000256" key="3">
    <source>
        <dbReference type="ARBA" id="ARBA00010015"/>
    </source>
</evidence>
<dbReference type="GO" id="GO:0048257">
    <property type="term" value="F:3'-flap endonuclease activity"/>
    <property type="evidence" value="ECO:0007669"/>
    <property type="project" value="TreeGrafter"/>
</dbReference>
<feature type="domain" description="ERCC4" evidence="15">
    <location>
        <begin position="340"/>
        <end position="432"/>
    </location>
</feature>